<keyword evidence="3" id="KW-1185">Reference proteome</keyword>
<dbReference type="AlphaFoldDB" id="A0A1K1VK01"/>
<keyword evidence="1" id="KW-0472">Membrane</keyword>
<protein>
    <submittedName>
        <fullName evidence="2">Uncharacterized protein</fullName>
    </submittedName>
</protein>
<dbReference type="EMBL" id="FPJW01000002">
    <property type="protein sequence ID" value="SFX25486.1"/>
    <property type="molecule type" value="Genomic_DNA"/>
</dbReference>
<sequence length="122" mass="13852">MSVLLFRIGHHVPDDELHEVRQLLTDHGIDFYETTAGVWQVGLAGIWLHDPAQENQARELLDNYQQQRSLQAREQQAELEANGKAPDFLGQLKTRPLRLLGVVLGLVLILLVSLIPVFWLLP</sequence>
<evidence type="ECO:0000313" key="3">
    <source>
        <dbReference type="Proteomes" id="UP000182350"/>
    </source>
</evidence>
<keyword evidence="1" id="KW-0812">Transmembrane</keyword>
<evidence type="ECO:0000256" key="1">
    <source>
        <dbReference type="SAM" id="Phobius"/>
    </source>
</evidence>
<keyword evidence="1" id="KW-1133">Transmembrane helix</keyword>
<dbReference type="RefSeq" id="WP_072325254.1">
    <property type="nucleotide sequence ID" value="NZ_FPJW01000002.1"/>
</dbReference>
<feature type="transmembrane region" description="Helical" evidence="1">
    <location>
        <begin position="99"/>
        <end position="121"/>
    </location>
</feature>
<gene>
    <name evidence="2" type="ORF">SAMN02745752_01040</name>
</gene>
<dbReference type="OrthoDB" id="5569385at2"/>
<dbReference type="Pfam" id="PF19661">
    <property type="entry name" value="DUF6164"/>
    <property type="match status" value="1"/>
</dbReference>
<dbReference type="Proteomes" id="UP000182350">
    <property type="component" value="Unassembled WGS sequence"/>
</dbReference>
<proteinExistence type="predicted"/>
<name>A0A1K1VK01_9GAMM</name>
<organism evidence="2 3">
    <name type="scientific">Marinospirillum alkaliphilum DSM 21637</name>
    <dbReference type="NCBI Taxonomy" id="1122209"/>
    <lineage>
        <taxon>Bacteria</taxon>
        <taxon>Pseudomonadati</taxon>
        <taxon>Pseudomonadota</taxon>
        <taxon>Gammaproteobacteria</taxon>
        <taxon>Oceanospirillales</taxon>
        <taxon>Oceanospirillaceae</taxon>
        <taxon>Marinospirillum</taxon>
    </lineage>
</organism>
<dbReference type="InterPro" id="IPR046162">
    <property type="entry name" value="DUF6164"/>
</dbReference>
<evidence type="ECO:0000313" key="2">
    <source>
        <dbReference type="EMBL" id="SFX25486.1"/>
    </source>
</evidence>
<reference evidence="2 3" key="1">
    <citation type="submission" date="2016-11" db="EMBL/GenBank/DDBJ databases">
        <authorList>
            <person name="Jaros S."/>
            <person name="Januszkiewicz K."/>
            <person name="Wedrychowicz H."/>
        </authorList>
    </citation>
    <scope>NUCLEOTIDE SEQUENCE [LARGE SCALE GENOMIC DNA]</scope>
    <source>
        <strain evidence="2 3">DSM 21637</strain>
    </source>
</reference>
<accession>A0A1K1VK01</accession>
<dbReference type="STRING" id="1122209.SAMN02745752_01040"/>